<name>A0A087TMZ4_STEMI</name>
<sequence>MSWIKAHVITKSSGEVDALAKEVAKDGAVNNKNCRIWGASPPNVLHQQPLHSDYVTAWCGFTADFILEPFFFETLNPQSLKHAVSRVHGTVKSLVSKSYFIGTVMFADYCLFKQDGATPHTGAKSENYFVLTLARTVQYPELFRMPGMPVHPT</sequence>
<dbReference type="OrthoDB" id="7998193at2759"/>
<protein>
    <submittedName>
        <fullName evidence="1">Uncharacterized protein</fullName>
    </submittedName>
</protein>
<dbReference type="Gene3D" id="3.30.420.10">
    <property type="entry name" value="Ribonuclease H-like superfamily/Ribonuclease H"/>
    <property type="match status" value="1"/>
</dbReference>
<dbReference type="Proteomes" id="UP000054359">
    <property type="component" value="Unassembled WGS sequence"/>
</dbReference>
<gene>
    <name evidence="1" type="ORF">X975_13414</name>
</gene>
<evidence type="ECO:0000313" key="2">
    <source>
        <dbReference type="Proteomes" id="UP000054359"/>
    </source>
</evidence>
<dbReference type="InterPro" id="IPR036397">
    <property type="entry name" value="RNaseH_sf"/>
</dbReference>
<dbReference type="AlphaFoldDB" id="A0A087TMZ4"/>
<proteinExistence type="predicted"/>
<dbReference type="EMBL" id="KK115971">
    <property type="protein sequence ID" value="KFM66483.1"/>
    <property type="molecule type" value="Genomic_DNA"/>
</dbReference>
<accession>A0A087TMZ4</accession>
<keyword evidence="2" id="KW-1185">Reference proteome</keyword>
<organism evidence="1 2">
    <name type="scientific">Stegodyphus mimosarum</name>
    <name type="common">African social velvet spider</name>
    <dbReference type="NCBI Taxonomy" id="407821"/>
    <lineage>
        <taxon>Eukaryota</taxon>
        <taxon>Metazoa</taxon>
        <taxon>Ecdysozoa</taxon>
        <taxon>Arthropoda</taxon>
        <taxon>Chelicerata</taxon>
        <taxon>Arachnida</taxon>
        <taxon>Araneae</taxon>
        <taxon>Araneomorphae</taxon>
        <taxon>Entelegynae</taxon>
        <taxon>Eresoidea</taxon>
        <taxon>Eresidae</taxon>
        <taxon>Stegodyphus</taxon>
    </lineage>
</organism>
<evidence type="ECO:0000313" key="1">
    <source>
        <dbReference type="EMBL" id="KFM66483.1"/>
    </source>
</evidence>
<feature type="non-terminal residue" evidence="1">
    <location>
        <position position="153"/>
    </location>
</feature>
<dbReference type="GO" id="GO:0003676">
    <property type="term" value="F:nucleic acid binding"/>
    <property type="evidence" value="ECO:0007669"/>
    <property type="project" value="InterPro"/>
</dbReference>
<reference evidence="1 2" key="1">
    <citation type="submission" date="2013-11" db="EMBL/GenBank/DDBJ databases">
        <title>Genome sequencing of Stegodyphus mimosarum.</title>
        <authorList>
            <person name="Bechsgaard J."/>
        </authorList>
    </citation>
    <scope>NUCLEOTIDE SEQUENCE [LARGE SCALE GENOMIC DNA]</scope>
</reference>